<keyword evidence="4 8" id="KW-0812">Transmembrane</keyword>
<evidence type="ECO:0000256" key="7">
    <source>
        <dbReference type="ARBA" id="ARBA00023177"/>
    </source>
</evidence>
<feature type="transmembrane region" description="Helical" evidence="8">
    <location>
        <begin position="166"/>
        <end position="184"/>
    </location>
</feature>
<dbReference type="Gene3D" id="1.10.3430.10">
    <property type="entry name" value="Ammonium transporter AmtB like domains"/>
    <property type="match status" value="1"/>
</dbReference>
<evidence type="ECO:0000256" key="9">
    <source>
        <dbReference type="SAM" id="MobiDB-lite"/>
    </source>
</evidence>
<evidence type="ECO:0000256" key="6">
    <source>
        <dbReference type="ARBA" id="ARBA00023136"/>
    </source>
</evidence>
<proteinExistence type="inferred from homology"/>
<comment type="similarity">
    <text evidence="2 8">Belongs to the ammonia transporter channel (TC 1.A.11.2) family.</text>
</comment>
<dbReference type="Proteomes" id="UP001374579">
    <property type="component" value="Unassembled WGS sequence"/>
</dbReference>
<dbReference type="EMBL" id="JBAMIC010000001">
    <property type="protein sequence ID" value="KAK7116003.1"/>
    <property type="molecule type" value="Genomic_DNA"/>
</dbReference>
<comment type="subcellular location">
    <subcellularLocation>
        <location evidence="8">Cell membrane</location>
        <topology evidence="8">Multi-pass membrane protein</topology>
    </subcellularLocation>
    <subcellularLocation>
        <location evidence="1">Membrane</location>
        <topology evidence="1">Multi-pass membrane protein</topology>
    </subcellularLocation>
</comment>
<dbReference type="PANTHER" id="PTHR11730:SF58">
    <property type="entry name" value="AMMONIUM TRANSPORTER"/>
    <property type="match status" value="1"/>
</dbReference>
<organism evidence="11 12">
    <name type="scientific">Littorina saxatilis</name>
    <dbReference type="NCBI Taxonomy" id="31220"/>
    <lineage>
        <taxon>Eukaryota</taxon>
        <taxon>Metazoa</taxon>
        <taxon>Spiralia</taxon>
        <taxon>Lophotrochozoa</taxon>
        <taxon>Mollusca</taxon>
        <taxon>Gastropoda</taxon>
        <taxon>Caenogastropoda</taxon>
        <taxon>Littorinimorpha</taxon>
        <taxon>Littorinoidea</taxon>
        <taxon>Littorinidae</taxon>
        <taxon>Littorina</taxon>
    </lineage>
</organism>
<feature type="transmembrane region" description="Helical" evidence="8">
    <location>
        <begin position="140"/>
        <end position="159"/>
    </location>
</feature>
<feature type="transmembrane region" description="Helical" evidence="8">
    <location>
        <begin position="357"/>
        <end position="378"/>
    </location>
</feature>
<dbReference type="InterPro" id="IPR001905">
    <property type="entry name" value="Ammonium_transpt"/>
</dbReference>
<evidence type="ECO:0000256" key="4">
    <source>
        <dbReference type="ARBA" id="ARBA00022692"/>
    </source>
</evidence>
<dbReference type="InterPro" id="IPR024041">
    <property type="entry name" value="NH4_transpt_AmtB-like_dom"/>
</dbReference>
<keyword evidence="5 8" id="KW-1133">Transmembrane helix</keyword>
<feature type="transmembrane region" description="Helical" evidence="8">
    <location>
        <begin position="276"/>
        <end position="298"/>
    </location>
</feature>
<comment type="caution">
    <text evidence="11">The sequence shown here is derived from an EMBL/GenBank/DDBJ whole genome shotgun (WGS) entry which is preliminary data.</text>
</comment>
<dbReference type="FunFam" id="1.10.3430.10:FF:000008">
    <property type="entry name" value="Ammonium transporter"/>
    <property type="match status" value="1"/>
</dbReference>
<feature type="transmembrane region" description="Helical" evidence="8">
    <location>
        <begin position="242"/>
        <end position="264"/>
    </location>
</feature>
<gene>
    <name evidence="11" type="ORF">V1264_001761</name>
</gene>
<dbReference type="InterPro" id="IPR029020">
    <property type="entry name" value="Ammonium/urea_transptr"/>
</dbReference>
<evidence type="ECO:0000256" key="5">
    <source>
        <dbReference type="ARBA" id="ARBA00022989"/>
    </source>
</evidence>
<evidence type="ECO:0000256" key="2">
    <source>
        <dbReference type="ARBA" id="ARBA00005887"/>
    </source>
</evidence>
<feature type="compositionally biased region" description="Low complexity" evidence="9">
    <location>
        <begin position="532"/>
        <end position="543"/>
    </location>
</feature>
<keyword evidence="12" id="KW-1185">Reference proteome</keyword>
<feature type="transmembrane region" description="Helical" evidence="8">
    <location>
        <begin position="204"/>
        <end position="221"/>
    </location>
</feature>
<dbReference type="GO" id="GO:0097272">
    <property type="term" value="P:ammonium homeostasis"/>
    <property type="evidence" value="ECO:0007669"/>
    <property type="project" value="TreeGrafter"/>
</dbReference>
<name>A0AAN9C1X1_9CAEN</name>
<feature type="compositionally biased region" description="Polar residues" evidence="9">
    <location>
        <begin position="549"/>
        <end position="558"/>
    </location>
</feature>
<evidence type="ECO:0000313" key="12">
    <source>
        <dbReference type="Proteomes" id="UP001374579"/>
    </source>
</evidence>
<evidence type="ECO:0000256" key="3">
    <source>
        <dbReference type="ARBA" id="ARBA00022448"/>
    </source>
</evidence>
<feature type="transmembrane region" description="Helical" evidence="8">
    <location>
        <begin position="398"/>
        <end position="423"/>
    </location>
</feature>
<keyword evidence="6 8" id="KW-0472">Membrane</keyword>
<dbReference type="GO" id="GO:0005886">
    <property type="term" value="C:plasma membrane"/>
    <property type="evidence" value="ECO:0007669"/>
    <property type="project" value="UniProtKB-SubCell"/>
</dbReference>
<dbReference type="GO" id="GO:0008519">
    <property type="term" value="F:ammonium channel activity"/>
    <property type="evidence" value="ECO:0007669"/>
    <property type="project" value="InterPro"/>
</dbReference>
<sequence>MASSSVTSELRLTSAESETMNVTSTTDLNLPSRSIYDDYDAARTARDWDDATWILTSSFIIFTMQSGFGMLESGCVSHKNEVNIMMKNVADVIFGGISYWMLGYGFSFGTDPGTNGFCGLGKFFLDPADDASMGTEYSRFVFQASFATTATTIVSGALAERVRFTSYLVFSFFNTFIYCFPAHWIWAESGWLRKLGVVDVAGDGPVHVVGGVSALIAAIMIKPRKGRFTSEDHHEMESPVGAILGLFILWWSWLAFNCGSTFGISGGKWKVASRAATNTLMAANSGGIVAFLSSYVVYRNFHVRYVINGVLGALVGITACCAVTSVKESLAIGGLAALFVLLADAAMIRLKIDDPVSAFAVHGVGGTWGLLATGLFAHKDTVARIFNDNNGLVAGGGFYLLGIQALAAGSIALWTASIVIVLYKIIDLTIGLRLSPSEEESGADFIEHNVNHRHLHTKRRKSTTVSTTPLTTAAATTTTTAALPPRTVHVNPAYGLDDDSDSDSPACLPRKSIFTITSSAKATTGQNGHCVSGNGAANGRSGNPRSRRTANGSANNSRVYRENRQDGDVEVNLDERRMSVEFTRRNFEDNLTFENGIEEMTEVRGETLAENVYVISENQTSFTSTADDRSICVKL</sequence>
<dbReference type="NCBIfam" id="TIGR00836">
    <property type="entry name" value="amt"/>
    <property type="match status" value="1"/>
</dbReference>
<dbReference type="SUPFAM" id="SSF111352">
    <property type="entry name" value="Ammonium transporter"/>
    <property type="match status" value="1"/>
</dbReference>
<evidence type="ECO:0000259" key="10">
    <source>
        <dbReference type="Pfam" id="PF00909"/>
    </source>
</evidence>
<dbReference type="AlphaFoldDB" id="A0AAN9C1X1"/>
<dbReference type="PANTHER" id="PTHR11730">
    <property type="entry name" value="AMMONIUM TRANSPORTER"/>
    <property type="match status" value="1"/>
</dbReference>
<keyword evidence="3 8" id="KW-0813">Transport</keyword>
<accession>A0AAN9C1X1</accession>
<feature type="region of interest" description="Disordered" evidence="9">
    <location>
        <begin position="522"/>
        <end position="565"/>
    </location>
</feature>
<evidence type="ECO:0000313" key="11">
    <source>
        <dbReference type="EMBL" id="KAK7116003.1"/>
    </source>
</evidence>
<feature type="transmembrane region" description="Helical" evidence="8">
    <location>
        <begin position="88"/>
        <end position="106"/>
    </location>
</feature>
<feature type="transmembrane region" description="Helical" evidence="8">
    <location>
        <begin position="53"/>
        <end position="76"/>
    </location>
</feature>
<feature type="transmembrane region" description="Helical" evidence="8">
    <location>
        <begin position="331"/>
        <end position="350"/>
    </location>
</feature>
<keyword evidence="7 8" id="KW-0924">Ammonia transport</keyword>
<dbReference type="Pfam" id="PF00909">
    <property type="entry name" value="Ammonium_transp"/>
    <property type="match status" value="1"/>
</dbReference>
<evidence type="ECO:0000256" key="1">
    <source>
        <dbReference type="ARBA" id="ARBA00004141"/>
    </source>
</evidence>
<feature type="transmembrane region" description="Helical" evidence="8">
    <location>
        <begin position="305"/>
        <end position="325"/>
    </location>
</feature>
<evidence type="ECO:0000256" key="8">
    <source>
        <dbReference type="RuleBase" id="RU362002"/>
    </source>
</evidence>
<protein>
    <recommendedName>
        <fullName evidence="8">Ammonium transporter</fullName>
    </recommendedName>
</protein>
<feature type="domain" description="Ammonium transporter AmtB-like" evidence="10">
    <location>
        <begin position="53"/>
        <end position="449"/>
    </location>
</feature>
<reference evidence="11 12" key="1">
    <citation type="submission" date="2024-02" db="EMBL/GenBank/DDBJ databases">
        <title>Chromosome-scale genome assembly of the rough periwinkle Littorina saxatilis.</title>
        <authorList>
            <person name="De Jode A."/>
            <person name="Faria R."/>
            <person name="Formenti G."/>
            <person name="Sims Y."/>
            <person name="Smith T.P."/>
            <person name="Tracey A."/>
            <person name="Wood J.M.D."/>
            <person name="Zagrodzka Z.B."/>
            <person name="Johannesson K."/>
            <person name="Butlin R.K."/>
            <person name="Leder E.H."/>
        </authorList>
    </citation>
    <scope>NUCLEOTIDE SEQUENCE [LARGE SCALE GENOMIC DNA]</scope>
    <source>
        <strain evidence="11">Snail1</strain>
        <tissue evidence="11">Muscle</tissue>
    </source>
</reference>